<dbReference type="GO" id="GO:0003676">
    <property type="term" value="F:nucleic acid binding"/>
    <property type="evidence" value="ECO:0007669"/>
    <property type="project" value="InterPro"/>
</dbReference>
<protein>
    <submittedName>
        <fullName evidence="2">3'-5' exonuclease</fullName>
    </submittedName>
</protein>
<feature type="domain" description="Predicted 3'-5' exonuclease PolB-like" evidence="1">
    <location>
        <begin position="55"/>
        <end position="266"/>
    </location>
</feature>
<dbReference type="GO" id="GO:0004527">
    <property type="term" value="F:exonuclease activity"/>
    <property type="evidence" value="ECO:0007669"/>
    <property type="project" value="UniProtKB-KW"/>
</dbReference>
<reference evidence="2" key="1">
    <citation type="journal article" date="2020" name="mSystems">
        <title>Genome- and Community-Level Interaction Insights into Carbon Utilization and Element Cycling Functions of Hydrothermarchaeota in Hydrothermal Sediment.</title>
        <authorList>
            <person name="Zhou Z."/>
            <person name="Liu Y."/>
            <person name="Xu W."/>
            <person name="Pan J."/>
            <person name="Luo Z.H."/>
            <person name="Li M."/>
        </authorList>
    </citation>
    <scope>NUCLEOTIDE SEQUENCE [LARGE SCALE GENOMIC DNA]</scope>
    <source>
        <strain evidence="2">SpSt-339</strain>
    </source>
</reference>
<evidence type="ECO:0000259" key="1">
    <source>
        <dbReference type="Pfam" id="PF10108"/>
    </source>
</evidence>
<dbReference type="CDD" id="cd05782">
    <property type="entry name" value="DNA_polB_like1_exo"/>
    <property type="match status" value="1"/>
</dbReference>
<dbReference type="InterPro" id="IPR019288">
    <property type="entry name" value="3'-5'_exonuclease_PolB-like"/>
</dbReference>
<dbReference type="InterPro" id="IPR036397">
    <property type="entry name" value="RNaseH_sf"/>
</dbReference>
<organism evidence="2">
    <name type="scientific">Schlesneria paludicola</name>
    <dbReference type="NCBI Taxonomy" id="360056"/>
    <lineage>
        <taxon>Bacteria</taxon>
        <taxon>Pseudomonadati</taxon>
        <taxon>Planctomycetota</taxon>
        <taxon>Planctomycetia</taxon>
        <taxon>Planctomycetales</taxon>
        <taxon>Planctomycetaceae</taxon>
        <taxon>Schlesneria</taxon>
    </lineage>
</organism>
<comment type="caution">
    <text evidence="2">The sequence shown here is derived from an EMBL/GenBank/DDBJ whole genome shotgun (WGS) entry which is preliminary data.</text>
</comment>
<dbReference type="SUPFAM" id="SSF53098">
    <property type="entry name" value="Ribonuclease H-like"/>
    <property type="match status" value="1"/>
</dbReference>
<keyword evidence="2" id="KW-0540">Nuclease</keyword>
<dbReference type="Gene3D" id="3.30.420.10">
    <property type="entry name" value="Ribonuclease H-like superfamily/Ribonuclease H"/>
    <property type="match status" value="1"/>
</dbReference>
<gene>
    <name evidence="2" type="ORF">ENQ76_02320</name>
</gene>
<proteinExistence type="predicted"/>
<dbReference type="EMBL" id="DSOK01000072">
    <property type="protein sequence ID" value="HEN14292.1"/>
    <property type="molecule type" value="Genomic_DNA"/>
</dbReference>
<dbReference type="AlphaFoldDB" id="A0A7C2NZ87"/>
<keyword evidence="2" id="KW-0269">Exonuclease</keyword>
<keyword evidence="2" id="KW-0378">Hydrolase</keyword>
<dbReference type="InterPro" id="IPR012337">
    <property type="entry name" value="RNaseH-like_sf"/>
</dbReference>
<name>A0A7C2NZ87_9PLAN</name>
<dbReference type="Pfam" id="PF10108">
    <property type="entry name" value="DNA_pol_B_exo2"/>
    <property type="match status" value="1"/>
</dbReference>
<evidence type="ECO:0000313" key="2">
    <source>
        <dbReference type="EMBL" id="HEN14292.1"/>
    </source>
</evidence>
<sequence>MPDDPRSQVAYLMFDIEAIADGDLVSKIRYPGQGLSGPEATARYRAELLAENGKDILPTTFMLPISVAIAKLDAEYRLLDLVTLDAPKYRPHVITRLFWQGWNHYGRPTLVSFNGRGYDLPVLELAAFRYGYAVPAWFNVSARSFEQARNRYNTDAHLDLYDLLSNFGAGRMTGGLNLLANLIGKPGKTSVDGSQVQDMVDRGEIEAVNDYCRCDVLDTYFVFLRTRVLLGKLALEAEQQLVQSTKAWLETQSATIPAYADYLSHWGDWQPPGDG</sequence>
<accession>A0A7C2NZ87</accession>